<dbReference type="PANTHER" id="PTHR43664:SF1">
    <property type="entry name" value="BETA-METHYLMALYL-COA DEHYDRATASE"/>
    <property type="match status" value="1"/>
</dbReference>
<dbReference type="Gene3D" id="3.10.129.10">
    <property type="entry name" value="Hotdog Thioesterase"/>
    <property type="match status" value="1"/>
</dbReference>
<evidence type="ECO:0000313" key="3">
    <source>
        <dbReference type="Proteomes" id="UP000234335"/>
    </source>
</evidence>
<dbReference type="PANTHER" id="PTHR43664">
    <property type="entry name" value="MONOAMINE OXIDASE-RELATED"/>
    <property type="match status" value="1"/>
</dbReference>
<dbReference type="Pfam" id="PF01575">
    <property type="entry name" value="MaoC_dehydratas"/>
    <property type="match status" value="1"/>
</dbReference>
<organism evidence="2 3">
    <name type="scientific">Anaerococcus octavius</name>
    <dbReference type="NCBI Taxonomy" id="54007"/>
    <lineage>
        <taxon>Bacteria</taxon>
        <taxon>Bacillati</taxon>
        <taxon>Bacillota</taxon>
        <taxon>Tissierellia</taxon>
        <taxon>Tissierellales</taxon>
        <taxon>Peptoniphilaceae</taxon>
        <taxon>Anaerococcus</taxon>
    </lineage>
</organism>
<protein>
    <submittedName>
        <fullName evidence="2">Dehydratase</fullName>
    </submittedName>
</protein>
<dbReference type="InterPro" id="IPR029069">
    <property type="entry name" value="HotDog_dom_sf"/>
</dbReference>
<dbReference type="InterPro" id="IPR002539">
    <property type="entry name" value="MaoC-like_dom"/>
</dbReference>
<dbReference type="SUPFAM" id="SSF54637">
    <property type="entry name" value="Thioesterase/thiol ester dehydrase-isomerase"/>
    <property type="match status" value="1"/>
</dbReference>
<dbReference type="RefSeq" id="WP_101540800.1">
    <property type="nucleotide sequence ID" value="NZ_PKGS01000007.1"/>
</dbReference>
<gene>
    <name evidence="2" type="ORF">CYJ34_08240</name>
</gene>
<sequence>MYFEDYKVGQVFDEEIESVSFTEEEIIEYAKKFDPRPIHIDKKAAEKSRFGRIIASGSFANMAFWAQWVKTGIDADCVVAGVSVDEAKWIKPVYPDTIYNIRVETVDKKVRREGKDGFISQKLMAYDPCGELVLSYAVTALVNFSGETQTNK</sequence>
<proteinExistence type="predicted"/>
<name>A0A2I1M582_9FIRM</name>
<accession>A0A2I1M582</accession>
<feature type="domain" description="MaoC-like" evidence="1">
    <location>
        <begin position="17"/>
        <end position="117"/>
    </location>
</feature>
<dbReference type="AlphaFoldDB" id="A0A2I1M582"/>
<keyword evidence="3" id="KW-1185">Reference proteome</keyword>
<dbReference type="EMBL" id="PKGS01000007">
    <property type="protein sequence ID" value="PKZ15267.1"/>
    <property type="molecule type" value="Genomic_DNA"/>
</dbReference>
<comment type="caution">
    <text evidence="2">The sequence shown here is derived from an EMBL/GenBank/DDBJ whole genome shotgun (WGS) entry which is preliminary data.</text>
</comment>
<evidence type="ECO:0000259" key="1">
    <source>
        <dbReference type="Pfam" id="PF01575"/>
    </source>
</evidence>
<dbReference type="InterPro" id="IPR052342">
    <property type="entry name" value="MCH/BMMD"/>
</dbReference>
<reference evidence="2 3" key="1">
    <citation type="submission" date="2017-12" db="EMBL/GenBank/DDBJ databases">
        <title>Phylogenetic diversity of female urinary microbiome.</title>
        <authorList>
            <person name="Thomas-White K."/>
            <person name="Wolfe A.J."/>
        </authorList>
    </citation>
    <scope>NUCLEOTIDE SEQUENCE [LARGE SCALE GENOMIC DNA]</scope>
    <source>
        <strain evidence="2 3">UMB0119</strain>
    </source>
</reference>
<evidence type="ECO:0000313" key="2">
    <source>
        <dbReference type="EMBL" id="PKZ15267.1"/>
    </source>
</evidence>
<dbReference type="Proteomes" id="UP000234335">
    <property type="component" value="Unassembled WGS sequence"/>
</dbReference>